<accession>A0A4U9XJR9</accession>
<protein>
    <submittedName>
        <fullName evidence="1">Uncharacterized protein</fullName>
    </submittedName>
</protein>
<organism evidence="1 2">
    <name type="scientific">Streptococcus pseudoporcinus</name>
    <dbReference type="NCBI Taxonomy" id="361101"/>
    <lineage>
        <taxon>Bacteria</taxon>
        <taxon>Bacillati</taxon>
        <taxon>Bacillota</taxon>
        <taxon>Bacilli</taxon>
        <taxon>Lactobacillales</taxon>
        <taxon>Streptococcaceae</taxon>
        <taxon>Streptococcus</taxon>
    </lineage>
</organism>
<gene>
    <name evidence="1" type="ORF">NCTC5385_00164</name>
</gene>
<dbReference type="AlphaFoldDB" id="A0A4U9XJR9"/>
<reference evidence="1 2" key="1">
    <citation type="submission" date="2019-05" db="EMBL/GenBank/DDBJ databases">
        <authorList>
            <consortium name="Pathogen Informatics"/>
        </authorList>
    </citation>
    <scope>NUCLEOTIDE SEQUENCE [LARGE SCALE GENOMIC DNA]</scope>
    <source>
        <strain evidence="1 2">NCTC5385</strain>
    </source>
</reference>
<name>A0A4U9XJR9_9STRE</name>
<proteinExistence type="predicted"/>
<evidence type="ECO:0000313" key="1">
    <source>
        <dbReference type="EMBL" id="VTS13520.1"/>
    </source>
</evidence>
<sequence length="29" mass="3164">MTKKKVLVTGIVPQEGLTSRRSDKAYGSI</sequence>
<dbReference type="EMBL" id="LR594035">
    <property type="protein sequence ID" value="VTS13520.1"/>
    <property type="molecule type" value="Genomic_DNA"/>
</dbReference>
<dbReference type="Proteomes" id="UP000304914">
    <property type="component" value="Chromosome"/>
</dbReference>
<evidence type="ECO:0000313" key="2">
    <source>
        <dbReference type="Proteomes" id="UP000304914"/>
    </source>
</evidence>